<organism evidence="2 3">
    <name type="scientific">Salvia divinorum</name>
    <name type="common">Maria pastora</name>
    <name type="synonym">Diviner's sage</name>
    <dbReference type="NCBI Taxonomy" id="28513"/>
    <lineage>
        <taxon>Eukaryota</taxon>
        <taxon>Viridiplantae</taxon>
        <taxon>Streptophyta</taxon>
        <taxon>Embryophyta</taxon>
        <taxon>Tracheophyta</taxon>
        <taxon>Spermatophyta</taxon>
        <taxon>Magnoliopsida</taxon>
        <taxon>eudicotyledons</taxon>
        <taxon>Gunneridae</taxon>
        <taxon>Pentapetalae</taxon>
        <taxon>asterids</taxon>
        <taxon>lamiids</taxon>
        <taxon>Lamiales</taxon>
        <taxon>Lamiaceae</taxon>
        <taxon>Nepetoideae</taxon>
        <taxon>Mentheae</taxon>
        <taxon>Salviinae</taxon>
        <taxon>Salvia</taxon>
        <taxon>Salvia subgen. Calosphace</taxon>
    </lineage>
</organism>
<accession>A0ABD1HBL8</accession>
<keyword evidence="3" id="KW-1185">Reference proteome</keyword>
<name>A0ABD1HBL8_SALDI</name>
<protein>
    <submittedName>
        <fullName evidence="2">Transcription factor IBH1-like 1</fullName>
    </submittedName>
</protein>
<dbReference type="Proteomes" id="UP001567538">
    <property type="component" value="Unassembled WGS sequence"/>
</dbReference>
<comment type="caution">
    <text evidence="2">The sequence shown here is derived from an EMBL/GenBank/DDBJ whole genome shotgun (WGS) entry which is preliminary data.</text>
</comment>
<dbReference type="Pfam" id="PF26576">
    <property type="entry name" value="IBH1_N"/>
    <property type="match status" value="1"/>
</dbReference>
<dbReference type="InterPro" id="IPR059002">
    <property type="entry name" value="IBH1_N"/>
</dbReference>
<dbReference type="AlphaFoldDB" id="A0ABD1HBL8"/>
<evidence type="ECO:0000259" key="1">
    <source>
        <dbReference type="Pfam" id="PF26576"/>
    </source>
</evidence>
<feature type="domain" description="IBH1-like N-terminal" evidence="1">
    <location>
        <begin position="59"/>
        <end position="118"/>
    </location>
</feature>
<reference evidence="2 3" key="1">
    <citation type="submission" date="2024-06" db="EMBL/GenBank/DDBJ databases">
        <title>A chromosome level genome sequence of Diviner's sage (Salvia divinorum).</title>
        <authorList>
            <person name="Ford S.A."/>
            <person name="Ro D.-K."/>
            <person name="Ness R.W."/>
            <person name="Phillips M.A."/>
        </authorList>
    </citation>
    <scope>NUCLEOTIDE SEQUENCE [LARGE SCALE GENOMIC DNA]</scope>
    <source>
        <strain evidence="2">SAF-2024a</strain>
        <tissue evidence="2">Leaf</tissue>
    </source>
</reference>
<sequence>MCCVFLSLSHHHIFFHQINRLHAISHLLIPLFQCENLLGLISSSTKARMQKSSSSALMVKQEFFTKWKKGLQIYSAFNKEMTIMERKRAIKLSADVAIASTRSATTQWSRAVVADVSTSAAGAARIAAEEILGRKLTERRKALASKKIVRRRRKAAARGVVRSSAAAVAKKRVRNRTRVLKRLIPG</sequence>
<evidence type="ECO:0000313" key="2">
    <source>
        <dbReference type="EMBL" id="KAL1553827.1"/>
    </source>
</evidence>
<dbReference type="EMBL" id="JBEAFC010000006">
    <property type="protein sequence ID" value="KAL1553827.1"/>
    <property type="molecule type" value="Genomic_DNA"/>
</dbReference>
<proteinExistence type="predicted"/>
<gene>
    <name evidence="2" type="ORF">AAHA92_14453</name>
</gene>
<evidence type="ECO:0000313" key="3">
    <source>
        <dbReference type="Proteomes" id="UP001567538"/>
    </source>
</evidence>